<dbReference type="Gene3D" id="3.30.70.270">
    <property type="match status" value="1"/>
</dbReference>
<keyword evidence="1" id="KW-0808">Transferase</keyword>
<keyword evidence="1" id="KW-0548">Nucleotidyltransferase</keyword>
<dbReference type="InterPro" id="IPR043502">
    <property type="entry name" value="DNA/RNA_pol_sf"/>
</dbReference>
<dbReference type="PANTHER" id="PTHR37984:SF5">
    <property type="entry name" value="PROTEIN NYNRIN-LIKE"/>
    <property type="match status" value="1"/>
</dbReference>
<gene>
    <name evidence="1" type="ORF">Tci_047683</name>
</gene>
<dbReference type="SUPFAM" id="SSF56672">
    <property type="entry name" value="DNA/RNA polymerases"/>
    <property type="match status" value="1"/>
</dbReference>
<dbReference type="FunFam" id="3.30.70.270:FF:000020">
    <property type="entry name" value="Transposon Tf2-6 polyprotein-like Protein"/>
    <property type="match status" value="1"/>
</dbReference>
<dbReference type="InterPro" id="IPR050951">
    <property type="entry name" value="Retrovirus_Pol_polyprotein"/>
</dbReference>
<dbReference type="GO" id="GO:0003964">
    <property type="term" value="F:RNA-directed DNA polymerase activity"/>
    <property type="evidence" value="ECO:0007669"/>
    <property type="project" value="UniProtKB-KW"/>
</dbReference>
<dbReference type="AlphaFoldDB" id="A0A6L2MTK4"/>
<accession>A0A6L2MTK4</accession>
<organism evidence="1">
    <name type="scientific">Tanacetum cinerariifolium</name>
    <name type="common">Dalmatian daisy</name>
    <name type="synonym">Chrysanthemum cinerariifolium</name>
    <dbReference type="NCBI Taxonomy" id="118510"/>
    <lineage>
        <taxon>Eukaryota</taxon>
        <taxon>Viridiplantae</taxon>
        <taxon>Streptophyta</taxon>
        <taxon>Embryophyta</taxon>
        <taxon>Tracheophyta</taxon>
        <taxon>Spermatophyta</taxon>
        <taxon>Magnoliopsida</taxon>
        <taxon>eudicotyledons</taxon>
        <taxon>Gunneridae</taxon>
        <taxon>Pentapetalae</taxon>
        <taxon>asterids</taxon>
        <taxon>campanulids</taxon>
        <taxon>Asterales</taxon>
        <taxon>Asteraceae</taxon>
        <taxon>Asteroideae</taxon>
        <taxon>Anthemideae</taxon>
        <taxon>Anthemidinae</taxon>
        <taxon>Tanacetum</taxon>
    </lineage>
</organism>
<proteinExistence type="predicted"/>
<evidence type="ECO:0000313" key="1">
    <source>
        <dbReference type="EMBL" id="GEU75705.1"/>
    </source>
</evidence>
<dbReference type="EMBL" id="BKCJ010007134">
    <property type="protein sequence ID" value="GEU75705.1"/>
    <property type="molecule type" value="Genomic_DNA"/>
</dbReference>
<sequence length="290" mass="32959">MIPGRSIEVFPGRFPNEAVMHPGRLFSLKIRGLPTWHFKEIVGVGVGYYPRDFECSCRHIPKVDAFLTLEDDSTLPEVDHSYFDLKGGIILLEAFLNDDPSLPPPNQKNYLPKVRKELKICEAIIDKSSIDEPPEVELKDLPPHLEYVFFVGDDKLPVIIAKDLSEEEKTALIKVLKSHKHQPLPKLGEESLHGQRGHRHKISKNGINVDKAKVDVIAKLPHPTTVKGIRSFLGHVGFYRRFIQDFLKIAQPMTHLLEKDTSFFFFKECVEAFQTLKIKLSEAPVLIAPD</sequence>
<protein>
    <submittedName>
        <fullName evidence="1">Reverse transcriptase domain-containing protein</fullName>
    </submittedName>
</protein>
<dbReference type="InterPro" id="IPR043128">
    <property type="entry name" value="Rev_trsase/Diguanyl_cyclase"/>
</dbReference>
<reference evidence="1" key="1">
    <citation type="journal article" date="2019" name="Sci. Rep.">
        <title>Draft genome of Tanacetum cinerariifolium, the natural source of mosquito coil.</title>
        <authorList>
            <person name="Yamashiro T."/>
            <person name="Shiraishi A."/>
            <person name="Satake H."/>
            <person name="Nakayama K."/>
        </authorList>
    </citation>
    <scope>NUCLEOTIDE SEQUENCE</scope>
</reference>
<keyword evidence="1" id="KW-0695">RNA-directed DNA polymerase</keyword>
<comment type="caution">
    <text evidence="1">The sequence shown here is derived from an EMBL/GenBank/DDBJ whole genome shotgun (WGS) entry which is preliminary data.</text>
</comment>
<name>A0A6L2MTK4_TANCI</name>
<dbReference type="PANTHER" id="PTHR37984">
    <property type="entry name" value="PROTEIN CBG26694"/>
    <property type="match status" value="1"/>
</dbReference>